<gene>
    <name evidence="1" type="ORF">E2C01_004971</name>
</gene>
<organism evidence="1 2">
    <name type="scientific">Portunus trituberculatus</name>
    <name type="common">Swimming crab</name>
    <name type="synonym">Neptunus trituberculatus</name>
    <dbReference type="NCBI Taxonomy" id="210409"/>
    <lineage>
        <taxon>Eukaryota</taxon>
        <taxon>Metazoa</taxon>
        <taxon>Ecdysozoa</taxon>
        <taxon>Arthropoda</taxon>
        <taxon>Crustacea</taxon>
        <taxon>Multicrustacea</taxon>
        <taxon>Malacostraca</taxon>
        <taxon>Eumalacostraca</taxon>
        <taxon>Eucarida</taxon>
        <taxon>Decapoda</taxon>
        <taxon>Pleocyemata</taxon>
        <taxon>Brachyura</taxon>
        <taxon>Eubrachyura</taxon>
        <taxon>Portunoidea</taxon>
        <taxon>Portunidae</taxon>
        <taxon>Portuninae</taxon>
        <taxon>Portunus</taxon>
    </lineage>
</organism>
<keyword evidence="2" id="KW-1185">Reference proteome</keyword>
<protein>
    <submittedName>
        <fullName evidence="1">Uncharacterized protein</fullName>
    </submittedName>
</protein>
<name>A0A5B7CRY3_PORTR</name>
<dbReference type="Proteomes" id="UP000324222">
    <property type="component" value="Unassembled WGS sequence"/>
</dbReference>
<sequence length="113" mass="12309">MKIGVLKYRKGTVSPFVKRPPAGCENQLLAELLMQDCVPSVSRELPCTVVTPEENSSQKLHIHYRHTCHLSSPTHSLGNLGLPHSPHGGPATLATPAVWLHPARSSVKGMKCR</sequence>
<evidence type="ECO:0000313" key="2">
    <source>
        <dbReference type="Proteomes" id="UP000324222"/>
    </source>
</evidence>
<dbReference type="EMBL" id="VSRR010000208">
    <property type="protein sequence ID" value="MPC12289.1"/>
    <property type="molecule type" value="Genomic_DNA"/>
</dbReference>
<accession>A0A5B7CRY3</accession>
<evidence type="ECO:0000313" key="1">
    <source>
        <dbReference type="EMBL" id="MPC12289.1"/>
    </source>
</evidence>
<reference evidence="1 2" key="1">
    <citation type="submission" date="2019-05" db="EMBL/GenBank/DDBJ databases">
        <title>Another draft genome of Portunus trituberculatus and its Hox gene families provides insights of decapod evolution.</title>
        <authorList>
            <person name="Jeong J.-H."/>
            <person name="Song I."/>
            <person name="Kim S."/>
            <person name="Choi T."/>
            <person name="Kim D."/>
            <person name="Ryu S."/>
            <person name="Kim W."/>
        </authorList>
    </citation>
    <scope>NUCLEOTIDE SEQUENCE [LARGE SCALE GENOMIC DNA]</scope>
    <source>
        <tissue evidence="1">Muscle</tissue>
    </source>
</reference>
<dbReference type="AlphaFoldDB" id="A0A5B7CRY3"/>
<comment type="caution">
    <text evidence="1">The sequence shown here is derived from an EMBL/GenBank/DDBJ whole genome shotgun (WGS) entry which is preliminary data.</text>
</comment>
<proteinExistence type="predicted"/>